<dbReference type="PANTHER" id="PTHR43586:SF8">
    <property type="entry name" value="CYSTEINE DESULFURASE 1, CHLOROPLASTIC"/>
    <property type="match status" value="1"/>
</dbReference>
<feature type="non-terminal residue" evidence="3">
    <location>
        <position position="1"/>
    </location>
</feature>
<dbReference type="InterPro" id="IPR000192">
    <property type="entry name" value="Aminotrans_V_dom"/>
</dbReference>
<comment type="caution">
    <text evidence="3">The sequence shown here is derived from an EMBL/GenBank/DDBJ whole genome shotgun (WGS) entry which is preliminary data.</text>
</comment>
<proteinExistence type="predicted"/>
<protein>
    <recommendedName>
        <fullName evidence="2">Aminotransferase class V domain-containing protein</fullName>
    </recommendedName>
</protein>
<evidence type="ECO:0000259" key="2">
    <source>
        <dbReference type="Pfam" id="PF00266"/>
    </source>
</evidence>
<dbReference type="InterPro" id="IPR015422">
    <property type="entry name" value="PyrdxlP-dep_Trfase_small"/>
</dbReference>
<organism evidence="3">
    <name type="scientific">marine sediment metagenome</name>
    <dbReference type="NCBI Taxonomy" id="412755"/>
    <lineage>
        <taxon>unclassified sequences</taxon>
        <taxon>metagenomes</taxon>
        <taxon>ecological metagenomes</taxon>
    </lineage>
</organism>
<reference evidence="3" key="1">
    <citation type="journal article" date="2014" name="Front. Microbiol.">
        <title>High frequency of phylogenetically diverse reductive dehalogenase-homologous genes in deep subseafloor sedimentary metagenomes.</title>
        <authorList>
            <person name="Kawai M."/>
            <person name="Futagami T."/>
            <person name="Toyoda A."/>
            <person name="Takaki Y."/>
            <person name="Nishi S."/>
            <person name="Hori S."/>
            <person name="Arai W."/>
            <person name="Tsubouchi T."/>
            <person name="Morono Y."/>
            <person name="Uchiyama I."/>
            <person name="Ito T."/>
            <person name="Fujiyama A."/>
            <person name="Inagaki F."/>
            <person name="Takami H."/>
        </authorList>
    </citation>
    <scope>NUCLEOTIDE SEQUENCE</scope>
    <source>
        <strain evidence="3">Expedition CK06-06</strain>
    </source>
</reference>
<evidence type="ECO:0000313" key="3">
    <source>
        <dbReference type="EMBL" id="GAG23320.1"/>
    </source>
</evidence>
<feature type="domain" description="Aminotransferase class V" evidence="2">
    <location>
        <begin position="2"/>
        <end position="236"/>
    </location>
</feature>
<dbReference type="Gene3D" id="3.90.1150.10">
    <property type="entry name" value="Aspartate Aminotransferase, domain 1"/>
    <property type="match status" value="1"/>
</dbReference>
<dbReference type="InterPro" id="IPR015424">
    <property type="entry name" value="PyrdxlP-dep_Trfase"/>
</dbReference>
<dbReference type="EMBL" id="BARS01031895">
    <property type="protein sequence ID" value="GAG23320.1"/>
    <property type="molecule type" value="Genomic_DNA"/>
</dbReference>
<evidence type="ECO:0000256" key="1">
    <source>
        <dbReference type="ARBA" id="ARBA00022898"/>
    </source>
</evidence>
<gene>
    <name evidence="3" type="ORF">S01H1_49569</name>
</gene>
<sequence>ARFEEALTPATKLVLLSHVTYGSGQLLPIRDICHLAHARGAYLLLDAAQSVGQMPVDVRQLECDFCAFPGHKWLLGPAATGGLYVRRDLIQRLEPPKVAHHAADHYDFQGDFRPKVDAIEKFELTTVSVPLLAGLAAAVEFVQGIGLEAVWERALHLARYATARLGHIPDIRLASPEKEEAVASGLVSFSLPGVPPEVVTACLWERGRIVARTVPDASCTRLSLHVFNTETEVDAVAAIVEDLARTGAPEGELPSACLESQ</sequence>
<feature type="non-terminal residue" evidence="3">
    <location>
        <position position="261"/>
    </location>
</feature>
<dbReference type="AlphaFoldDB" id="X0VYB0"/>
<dbReference type="SUPFAM" id="SSF53383">
    <property type="entry name" value="PLP-dependent transferases"/>
    <property type="match status" value="1"/>
</dbReference>
<dbReference type="Pfam" id="PF00266">
    <property type="entry name" value="Aminotran_5"/>
    <property type="match status" value="1"/>
</dbReference>
<dbReference type="InterPro" id="IPR015421">
    <property type="entry name" value="PyrdxlP-dep_Trfase_major"/>
</dbReference>
<dbReference type="PANTHER" id="PTHR43586">
    <property type="entry name" value="CYSTEINE DESULFURASE"/>
    <property type="match status" value="1"/>
</dbReference>
<name>X0VYB0_9ZZZZ</name>
<dbReference type="Gene3D" id="3.40.640.10">
    <property type="entry name" value="Type I PLP-dependent aspartate aminotransferase-like (Major domain)"/>
    <property type="match status" value="1"/>
</dbReference>
<accession>X0VYB0</accession>
<keyword evidence="1" id="KW-0663">Pyridoxal phosphate</keyword>